<gene>
    <name evidence="2" type="ORF">RRF57_010503</name>
</gene>
<dbReference type="InterPro" id="IPR011009">
    <property type="entry name" value="Kinase-like_dom_sf"/>
</dbReference>
<dbReference type="GO" id="GO:0004672">
    <property type="term" value="F:protein kinase activity"/>
    <property type="evidence" value="ECO:0007669"/>
    <property type="project" value="InterPro"/>
</dbReference>
<dbReference type="AlphaFoldDB" id="A0AAN7Z2T4"/>
<name>A0AAN7Z2T4_9PEZI</name>
<accession>A0AAN7Z2T4</accession>
<dbReference type="GO" id="GO:0005524">
    <property type="term" value="F:ATP binding"/>
    <property type="evidence" value="ECO:0007669"/>
    <property type="project" value="InterPro"/>
</dbReference>
<comment type="caution">
    <text evidence="2">The sequence shown here is derived from an EMBL/GenBank/DDBJ whole genome shotgun (WGS) entry which is preliminary data.</text>
</comment>
<dbReference type="EMBL" id="JAWHQM010000044">
    <property type="protein sequence ID" value="KAK5634790.1"/>
    <property type="molecule type" value="Genomic_DNA"/>
</dbReference>
<proteinExistence type="predicted"/>
<dbReference type="Gene3D" id="1.10.510.10">
    <property type="entry name" value="Transferase(Phosphotransferase) domain 1"/>
    <property type="match status" value="1"/>
</dbReference>
<evidence type="ECO:0000259" key="1">
    <source>
        <dbReference type="PROSITE" id="PS50011"/>
    </source>
</evidence>
<dbReference type="Proteomes" id="UP001305414">
    <property type="component" value="Unassembled WGS sequence"/>
</dbReference>
<dbReference type="SUPFAM" id="SSF56112">
    <property type="entry name" value="Protein kinase-like (PK-like)"/>
    <property type="match status" value="1"/>
</dbReference>
<evidence type="ECO:0000313" key="3">
    <source>
        <dbReference type="Proteomes" id="UP001305414"/>
    </source>
</evidence>
<dbReference type="InterPro" id="IPR000719">
    <property type="entry name" value="Prot_kinase_dom"/>
</dbReference>
<keyword evidence="3" id="KW-1185">Reference proteome</keyword>
<sequence length="258" mass="29800">MSDFFEKDLEIYQNNQAFTWEDDDLKFDHTKLVLRSKNEEYFYATTPDRLTSNSEVDLSKLKLIPIPMNDIWPPFAASFTQAPEPLSDLHYVKTPSLLLYGDTEDTSRDIGAQVLNEIAACEVLMKYPHPNVATYFGCVVKDERVRGLCFTKYPRTLPERMRMPIPFDVPRCQQAIREAVKHMHQHGLIHNDLNPANIMIDDNDFPVIIDFDSCKPEGAELGVKAGTHGWTKDDSEYAVRENDLYALERIDEFLMQFK</sequence>
<feature type="domain" description="Protein kinase" evidence="1">
    <location>
        <begin position="27"/>
        <end position="258"/>
    </location>
</feature>
<protein>
    <recommendedName>
        <fullName evidence="1">Protein kinase domain-containing protein</fullName>
    </recommendedName>
</protein>
<evidence type="ECO:0000313" key="2">
    <source>
        <dbReference type="EMBL" id="KAK5634790.1"/>
    </source>
</evidence>
<dbReference type="PROSITE" id="PS50011">
    <property type="entry name" value="PROTEIN_KINASE_DOM"/>
    <property type="match status" value="1"/>
</dbReference>
<reference evidence="2 3" key="1">
    <citation type="submission" date="2023-10" db="EMBL/GenBank/DDBJ databases">
        <title>Draft genome sequence of Xylaria bambusicola isolate GMP-LS, the root and basal stem rot pathogen of sugarcane in Indonesia.</title>
        <authorList>
            <person name="Selvaraj P."/>
            <person name="Muralishankar V."/>
            <person name="Muruganantham S."/>
            <person name="Sp S."/>
            <person name="Haryani S."/>
            <person name="Lau K.J.X."/>
            <person name="Naqvi N.I."/>
        </authorList>
    </citation>
    <scope>NUCLEOTIDE SEQUENCE [LARGE SCALE GENOMIC DNA]</scope>
    <source>
        <strain evidence="2">GMP-LS</strain>
    </source>
</reference>
<dbReference type="Pfam" id="PF00069">
    <property type="entry name" value="Pkinase"/>
    <property type="match status" value="1"/>
</dbReference>
<organism evidence="2 3">
    <name type="scientific">Xylaria bambusicola</name>
    <dbReference type="NCBI Taxonomy" id="326684"/>
    <lineage>
        <taxon>Eukaryota</taxon>
        <taxon>Fungi</taxon>
        <taxon>Dikarya</taxon>
        <taxon>Ascomycota</taxon>
        <taxon>Pezizomycotina</taxon>
        <taxon>Sordariomycetes</taxon>
        <taxon>Xylariomycetidae</taxon>
        <taxon>Xylariales</taxon>
        <taxon>Xylariaceae</taxon>
        <taxon>Xylaria</taxon>
    </lineage>
</organism>